<dbReference type="Proteomes" id="UP000193240">
    <property type="component" value="Unassembled WGS sequence"/>
</dbReference>
<feature type="compositionally biased region" description="Basic and acidic residues" evidence="1">
    <location>
        <begin position="146"/>
        <end position="155"/>
    </location>
</feature>
<evidence type="ECO:0000313" key="2">
    <source>
        <dbReference type="EMBL" id="OSS46828.1"/>
    </source>
</evidence>
<feature type="region of interest" description="Disordered" evidence="1">
    <location>
        <begin position="129"/>
        <end position="156"/>
    </location>
</feature>
<keyword evidence="3" id="KW-1185">Reference proteome</keyword>
<organism evidence="2 3">
    <name type="scientific">Epicoccum nigrum</name>
    <name type="common">Soil fungus</name>
    <name type="synonym">Epicoccum purpurascens</name>
    <dbReference type="NCBI Taxonomy" id="105696"/>
    <lineage>
        <taxon>Eukaryota</taxon>
        <taxon>Fungi</taxon>
        <taxon>Dikarya</taxon>
        <taxon>Ascomycota</taxon>
        <taxon>Pezizomycotina</taxon>
        <taxon>Dothideomycetes</taxon>
        <taxon>Pleosporomycetidae</taxon>
        <taxon>Pleosporales</taxon>
        <taxon>Pleosporineae</taxon>
        <taxon>Didymellaceae</taxon>
        <taxon>Epicoccum</taxon>
    </lineage>
</organism>
<sequence length="306" mass="33693">MDGPNEHHIARSQNTAAYLKKIAFGRHVECTSRASPEIFPPEPRICSLDLLLPSQLPTSAAQHLYRSFCLSPSWSVIARPSRLLEEDIVQRCNNCQTNNRPSSPDNLLVGETDTNIPQQVPHAVERVEEHGEREEALQRHFGSRGPRRDGRDHRGGLKVPSGVGCGEVCETEEVQRAGQRNASDAVERGRVPGDLRAVDGQVGRDGAVQALLAEDLLRGILRGGFGCGEPGEACQWAAQSGWCCEECCGNRWSCWSCWHIETLAHWHSACLACLELRCSNRCAIHAEASYYMTPLKASWAAELTGC</sequence>
<name>A0A1Y2LUW6_EPING</name>
<accession>A0A1Y2LUW6</accession>
<feature type="compositionally biased region" description="Basic and acidic residues" evidence="1">
    <location>
        <begin position="129"/>
        <end position="138"/>
    </location>
</feature>
<dbReference type="AlphaFoldDB" id="A0A1Y2LUW6"/>
<evidence type="ECO:0000313" key="3">
    <source>
        <dbReference type="Proteomes" id="UP000193240"/>
    </source>
</evidence>
<proteinExistence type="predicted"/>
<dbReference type="InParanoid" id="A0A1Y2LUW6"/>
<protein>
    <submittedName>
        <fullName evidence="2">Uncharacterized protein</fullName>
    </submittedName>
</protein>
<dbReference type="EMBL" id="KZ107850">
    <property type="protein sequence ID" value="OSS46828.1"/>
    <property type="molecule type" value="Genomic_DNA"/>
</dbReference>
<gene>
    <name evidence="2" type="ORF">B5807_09059</name>
</gene>
<reference evidence="2 3" key="1">
    <citation type="journal article" date="2017" name="Genome Announc.">
        <title>Genome sequence of the saprophytic ascomycete Epicoccum nigrum ICMP 19927 strain isolated from New Zealand.</title>
        <authorList>
            <person name="Fokin M."/>
            <person name="Fleetwood D."/>
            <person name="Weir B.S."/>
            <person name="Villas-Boas S.G."/>
        </authorList>
    </citation>
    <scope>NUCLEOTIDE SEQUENCE [LARGE SCALE GENOMIC DNA]</scope>
    <source>
        <strain evidence="2 3">ICMP 19927</strain>
    </source>
</reference>
<evidence type="ECO:0000256" key="1">
    <source>
        <dbReference type="SAM" id="MobiDB-lite"/>
    </source>
</evidence>